<evidence type="ECO:0000256" key="5">
    <source>
        <dbReference type="ARBA" id="ARBA00023065"/>
    </source>
</evidence>
<evidence type="ECO:0000256" key="6">
    <source>
        <dbReference type="ARBA" id="ARBA00023136"/>
    </source>
</evidence>
<keyword evidence="7" id="KW-1071">Ligand-gated ion channel</keyword>
<dbReference type="RefSeq" id="WP_245805446.1">
    <property type="nucleotide sequence ID" value="NZ_FWZU01000001.1"/>
</dbReference>
<evidence type="ECO:0000313" key="11">
    <source>
        <dbReference type="Proteomes" id="UP000192906"/>
    </source>
</evidence>
<dbReference type="PANTHER" id="PTHR45638:SF11">
    <property type="entry name" value="CYCLIC NUCLEOTIDE-GATED CATION CHANNEL SUBUNIT A"/>
    <property type="match status" value="1"/>
</dbReference>
<gene>
    <name evidence="10" type="ORF">SAMN06295933_0589</name>
</gene>
<dbReference type="CDD" id="cd00038">
    <property type="entry name" value="CAP_ED"/>
    <property type="match status" value="1"/>
</dbReference>
<keyword evidence="2" id="KW-0813">Transport</keyword>
<organism evidence="10 11">
    <name type="scientific">Desulfovibrio gilichinskyi</name>
    <dbReference type="NCBI Taxonomy" id="1519643"/>
    <lineage>
        <taxon>Bacteria</taxon>
        <taxon>Pseudomonadati</taxon>
        <taxon>Thermodesulfobacteriota</taxon>
        <taxon>Desulfovibrionia</taxon>
        <taxon>Desulfovibrionales</taxon>
        <taxon>Desulfovibrionaceae</taxon>
        <taxon>Desulfovibrio</taxon>
    </lineage>
</organism>
<dbReference type="InterPro" id="IPR000595">
    <property type="entry name" value="cNMP-bd_dom"/>
</dbReference>
<dbReference type="GO" id="GO:0005221">
    <property type="term" value="F:intracellularly cyclic nucleotide-activated monoatomic cation channel activity"/>
    <property type="evidence" value="ECO:0007669"/>
    <property type="project" value="InterPro"/>
</dbReference>
<dbReference type="Gene3D" id="2.60.120.10">
    <property type="entry name" value="Jelly Rolls"/>
    <property type="match status" value="1"/>
</dbReference>
<dbReference type="SUPFAM" id="SSF48029">
    <property type="entry name" value="FliG"/>
    <property type="match status" value="1"/>
</dbReference>
<keyword evidence="8" id="KW-0407">Ion channel</keyword>
<dbReference type="InterPro" id="IPR018490">
    <property type="entry name" value="cNMP-bd_dom_sf"/>
</dbReference>
<keyword evidence="4" id="KW-1133">Transmembrane helix</keyword>
<dbReference type="GO" id="GO:0016020">
    <property type="term" value="C:membrane"/>
    <property type="evidence" value="ECO:0007669"/>
    <property type="project" value="UniProtKB-SubCell"/>
</dbReference>
<proteinExistence type="predicted"/>
<dbReference type="InterPro" id="IPR050866">
    <property type="entry name" value="CNG_cation_channel"/>
</dbReference>
<dbReference type="InterPro" id="IPR011002">
    <property type="entry name" value="FliG_a-hlx"/>
</dbReference>
<dbReference type="PROSITE" id="PS00889">
    <property type="entry name" value="CNMP_BINDING_2"/>
    <property type="match status" value="1"/>
</dbReference>
<evidence type="ECO:0000256" key="2">
    <source>
        <dbReference type="ARBA" id="ARBA00022448"/>
    </source>
</evidence>
<dbReference type="SMART" id="SM00100">
    <property type="entry name" value="cNMP"/>
    <property type="match status" value="1"/>
</dbReference>
<name>A0A1X7CAL3_9BACT</name>
<protein>
    <submittedName>
        <fullName evidence="10">Cyclic nucleotide-binding protein</fullName>
    </submittedName>
</protein>
<keyword evidence="11" id="KW-1185">Reference proteome</keyword>
<dbReference type="STRING" id="1519643.SAMN06295933_0589"/>
<dbReference type="Proteomes" id="UP000192906">
    <property type="component" value="Unassembled WGS sequence"/>
</dbReference>
<evidence type="ECO:0000259" key="9">
    <source>
        <dbReference type="PROSITE" id="PS50042"/>
    </source>
</evidence>
<evidence type="ECO:0000256" key="3">
    <source>
        <dbReference type="ARBA" id="ARBA00022692"/>
    </source>
</evidence>
<dbReference type="EMBL" id="FWZU01000001">
    <property type="protein sequence ID" value="SME93082.1"/>
    <property type="molecule type" value="Genomic_DNA"/>
</dbReference>
<reference evidence="11" key="1">
    <citation type="submission" date="2017-04" db="EMBL/GenBank/DDBJ databases">
        <authorList>
            <person name="Varghese N."/>
            <person name="Submissions S."/>
        </authorList>
    </citation>
    <scope>NUCLEOTIDE SEQUENCE [LARGE SCALE GENOMIC DNA]</scope>
    <source>
        <strain evidence="11">K3S</strain>
    </source>
</reference>
<dbReference type="SUPFAM" id="SSF51206">
    <property type="entry name" value="cAMP-binding domain-like"/>
    <property type="match status" value="1"/>
</dbReference>
<dbReference type="PROSITE" id="PS50042">
    <property type="entry name" value="CNMP_BINDING_3"/>
    <property type="match status" value="1"/>
</dbReference>
<dbReference type="GO" id="GO:0044877">
    <property type="term" value="F:protein-containing complex binding"/>
    <property type="evidence" value="ECO:0007669"/>
    <property type="project" value="TreeGrafter"/>
</dbReference>
<comment type="subcellular location">
    <subcellularLocation>
        <location evidence="1">Membrane</location>
        <topology evidence="1">Multi-pass membrane protein</topology>
    </subcellularLocation>
</comment>
<dbReference type="Pfam" id="PF00027">
    <property type="entry name" value="cNMP_binding"/>
    <property type="match status" value="1"/>
</dbReference>
<keyword evidence="5" id="KW-0406">Ion transport</keyword>
<dbReference type="PANTHER" id="PTHR45638">
    <property type="entry name" value="CYCLIC NUCLEOTIDE-GATED CATION CHANNEL SUBUNIT A"/>
    <property type="match status" value="1"/>
</dbReference>
<sequence>MARSPLTSMTTKTSPTIKNYHKGKIIFHEGQESNVAYMIKSGSVNVFKNIDNKKTVLMTLNRGDIFGEMSLLAHEKRSASAEAASYCELVPLTKEIMNRLLEASPVTVRKIVELLAARVLRVDTEAVTVDEGGPFLSLATILDLAYKDYAYTPRDKKREIENYDMGLSVKSFTETVKSFAVFSAIEIDSFLQTIFKLRLIDIKSKSKCHKIAFTEKYINIPDCKEFMPSLRRLYSEVKEIGAEVEYRMNFMTFSDLAVRTGSRPEVIYNKVMKEDFPENLFFFNRAKALKWSQDKEPDFFKKFKRPKKALSEIENVNDLIFIDNPTLQQALKSFDYHRISILYSAADEQNKAKILYNINKKQASVLQSEPPPVRNVNDLDVLECSDEVIDLSKKMKGL</sequence>
<keyword evidence="3" id="KW-0812">Transmembrane</keyword>
<evidence type="ECO:0000313" key="10">
    <source>
        <dbReference type="EMBL" id="SME93082.1"/>
    </source>
</evidence>
<accession>A0A1X7CAL3</accession>
<keyword evidence="6" id="KW-0472">Membrane</keyword>
<feature type="domain" description="Cyclic nucleotide-binding" evidence="9">
    <location>
        <begin position="18"/>
        <end position="118"/>
    </location>
</feature>
<dbReference type="InterPro" id="IPR014710">
    <property type="entry name" value="RmlC-like_jellyroll"/>
</dbReference>
<evidence type="ECO:0000256" key="4">
    <source>
        <dbReference type="ARBA" id="ARBA00022989"/>
    </source>
</evidence>
<evidence type="ECO:0000256" key="7">
    <source>
        <dbReference type="ARBA" id="ARBA00023286"/>
    </source>
</evidence>
<evidence type="ECO:0000256" key="8">
    <source>
        <dbReference type="ARBA" id="ARBA00023303"/>
    </source>
</evidence>
<evidence type="ECO:0000256" key="1">
    <source>
        <dbReference type="ARBA" id="ARBA00004141"/>
    </source>
</evidence>
<dbReference type="Gene3D" id="1.10.220.30">
    <property type="match status" value="1"/>
</dbReference>
<dbReference type="InterPro" id="IPR018488">
    <property type="entry name" value="cNMP-bd_CS"/>
</dbReference>
<dbReference type="AlphaFoldDB" id="A0A1X7CAL3"/>